<dbReference type="OrthoDB" id="21643at2759"/>
<evidence type="ECO:0000313" key="4">
    <source>
        <dbReference type="EMBL" id="KAF7836547.1"/>
    </source>
</evidence>
<keyword evidence="5" id="KW-1185">Reference proteome</keyword>
<feature type="compositionally biased region" description="Low complexity" evidence="2">
    <location>
        <begin position="377"/>
        <end position="389"/>
    </location>
</feature>
<dbReference type="Gene3D" id="3.30.70.330">
    <property type="match status" value="1"/>
</dbReference>
<feature type="compositionally biased region" description="Basic and acidic residues" evidence="2">
    <location>
        <begin position="209"/>
        <end position="223"/>
    </location>
</feature>
<dbReference type="GO" id="GO:0003723">
    <property type="term" value="F:RNA binding"/>
    <property type="evidence" value="ECO:0007669"/>
    <property type="project" value="UniProtKB-UniRule"/>
</dbReference>
<feature type="compositionally biased region" description="Polar residues" evidence="2">
    <location>
        <begin position="452"/>
        <end position="466"/>
    </location>
</feature>
<feature type="compositionally biased region" description="Polar residues" evidence="2">
    <location>
        <begin position="474"/>
        <end position="488"/>
    </location>
</feature>
<dbReference type="InterPro" id="IPR000504">
    <property type="entry name" value="RRM_dom"/>
</dbReference>
<reference evidence="4" key="1">
    <citation type="submission" date="2020-09" db="EMBL/GenBank/DDBJ databases">
        <title>Genome-Enabled Discovery of Anthraquinone Biosynthesis in Senna tora.</title>
        <authorList>
            <person name="Kang S.-H."/>
            <person name="Pandey R.P."/>
            <person name="Lee C.-M."/>
            <person name="Sim J.-S."/>
            <person name="Jeong J.-T."/>
            <person name="Choi B.-S."/>
            <person name="Jung M."/>
            <person name="Ginzburg D."/>
            <person name="Zhao K."/>
            <person name="Won S.Y."/>
            <person name="Oh T.-J."/>
            <person name="Yu Y."/>
            <person name="Kim N.-H."/>
            <person name="Lee O.R."/>
            <person name="Lee T.-H."/>
            <person name="Bashyal P."/>
            <person name="Kim T.-S."/>
            <person name="Lee W.-H."/>
            <person name="Kawkins C."/>
            <person name="Kim C.-K."/>
            <person name="Kim J.S."/>
            <person name="Ahn B.O."/>
            <person name="Rhee S.Y."/>
            <person name="Sohng J.K."/>
        </authorList>
    </citation>
    <scope>NUCLEOTIDE SEQUENCE</scope>
    <source>
        <tissue evidence="4">Leaf</tissue>
    </source>
</reference>
<feature type="region of interest" description="Disordered" evidence="2">
    <location>
        <begin position="87"/>
        <end position="114"/>
    </location>
</feature>
<feature type="region of interest" description="Disordered" evidence="2">
    <location>
        <begin position="295"/>
        <end position="356"/>
    </location>
</feature>
<dbReference type="InterPro" id="IPR012677">
    <property type="entry name" value="Nucleotide-bd_a/b_plait_sf"/>
</dbReference>
<comment type="caution">
    <text evidence="4">The sequence shown here is derived from an EMBL/GenBank/DDBJ whole genome shotgun (WGS) entry which is preliminary data.</text>
</comment>
<proteinExistence type="predicted"/>
<feature type="compositionally biased region" description="Acidic residues" evidence="2">
    <location>
        <begin position="224"/>
        <end position="235"/>
    </location>
</feature>
<dbReference type="SUPFAM" id="SSF54928">
    <property type="entry name" value="RNA-binding domain, RBD"/>
    <property type="match status" value="1"/>
</dbReference>
<name>A0A834X2T0_9FABA</name>
<dbReference type="PANTHER" id="PTHR23099:SF0">
    <property type="entry name" value="GERM CELL NUCLEAR ACIDIC PROTEIN"/>
    <property type="match status" value="1"/>
</dbReference>
<dbReference type="PANTHER" id="PTHR23099">
    <property type="entry name" value="TRANSCRIPTIONAL REGULATOR"/>
    <property type="match status" value="1"/>
</dbReference>
<accession>A0A834X2T0</accession>
<feature type="compositionally biased region" description="Polar residues" evidence="2">
    <location>
        <begin position="408"/>
        <end position="421"/>
    </location>
</feature>
<dbReference type="GO" id="GO:0005634">
    <property type="term" value="C:nucleus"/>
    <property type="evidence" value="ECO:0007669"/>
    <property type="project" value="TreeGrafter"/>
</dbReference>
<keyword evidence="1" id="KW-0694">RNA-binding</keyword>
<feature type="compositionally biased region" description="Basic and acidic residues" evidence="2">
    <location>
        <begin position="99"/>
        <end position="114"/>
    </location>
</feature>
<evidence type="ECO:0000256" key="2">
    <source>
        <dbReference type="SAM" id="MobiDB-lite"/>
    </source>
</evidence>
<dbReference type="Pfam" id="PF00076">
    <property type="entry name" value="RRM_1"/>
    <property type="match status" value="1"/>
</dbReference>
<dbReference type="AlphaFoldDB" id="A0A834X2T0"/>
<evidence type="ECO:0000259" key="3">
    <source>
        <dbReference type="PROSITE" id="PS50102"/>
    </source>
</evidence>
<protein>
    <submittedName>
        <fullName evidence="4">Nucleolar protein 8</fullName>
    </submittedName>
</protein>
<dbReference type="PROSITE" id="PS50102">
    <property type="entry name" value="RRM"/>
    <property type="match status" value="1"/>
</dbReference>
<dbReference type="InterPro" id="IPR035979">
    <property type="entry name" value="RBD_domain_sf"/>
</dbReference>
<sequence>MGEGVTADDLRKLFGTLGSVDGVEMIRTKGRGFAYVDFTPSPTDQKSLAKLFSRYNGCLWKGGKLKLEKAKEHYLVRLKREWEEDAKLVSDQSAETSPDSDKSDSSKEMPSRESLKTKQLRIFFPKLRKVKSVPFLGTGKHKYSFPRVEVPPLPVHFCDCEEHSSPTSTVRGKQFYNEEPERGGMNDEEINIMNAVMNKLFEKEKISSPMQYEKEQKNSHESPDDLQSDEYVDSATDDDDDLIINVETKKKKTALIGSEELVRILGNQESGLKEARNFEEEANKNKLEVKKHTNIASDKKRKSLPNLEEKNNGCTTSTSGGKRHMQKLPDKTSSEVETTELGDGFREPTKVSWSQKSSWRELLGGNVAFNTSHILPSSNSSEEQGSDSSDAPESPNTKTQPSEEEQGSDSSDAPESPNTKTEPSEEEQGSESSDAPESPNTKTQPSEEEQGSDSSDAPESPNTKTQPSEDEQGSDSSDAPESPNTKTQPSEDEQGSDSSDAPESPITETEPMEMEGGPSKTEVMEEGLAVTQPTKKNVTSEQWGRGVAWKQKQSWTQLVAQHNSFSISQILPASTFQKSNTKEPIMNLAISSDCKQNDLAKDTNNECVGDDGLSLVKNTPEKKHNESIGDGLITPAPVIAEKCETEAKETHTRDITVSETCSFMRSAASLREWAKTKAAMSVSLKRKRTEKK</sequence>
<feature type="region of interest" description="Disordered" evidence="2">
    <location>
        <begin position="370"/>
        <end position="545"/>
    </location>
</feature>
<gene>
    <name evidence="4" type="ORF">G2W53_011406</name>
</gene>
<evidence type="ECO:0000256" key="1">
    <source>
        <dbReference type="PROSITE-ProRule" id="PRU00176"/>
    </source>
</evidence>
<feature type="domain" description="RRM" evidence="3">
    <location>
        <begin position="1"/>
        <end position="72"/>
    </location>
</feature>
<dbReference type="EMBL" id="JAAIUW010000004">
    <property type="protein sequence ID" value="KAF7836547.1"/>
    <property type="molecule type" value="Genomic_DNA"/>
</dbReference>
<feature type="compositionally biased region" description="Polar residues" evidence="2">
    <location>
        <begin position="531"/>
        <end position="542"/>
    </location>
</feature>
<feature type="region of interest" description="Disordered" evidence="2">
    <location>
        <begin position="209"/>
        <end position="235"/>
    </location>
</feature>
<organism evidence="4 5">
    <name type="scientific">Senna tora</name>
    <dbReference type="NCBI Taxonomy" id="362788"/>
    <lineage>
        <taxon>Eukaryota</taxon>
        <taxon>Viridiplantae</taxon>
        <taxon>Streptophyta</taxon>
        <taxon>Embryophyta</taxon>
        <taxon>Tracheophyta</taxon>
        <taxon>Spermatophyta</taxon>
        <taxon>Magnoliopsida</taxon>
        <taxon>eudicotyledons</taxon>
        <taxon>Gunneridae</taxon>
        <taxon>Pentapetalae</taxon>
        <taxon>rosids</taxon>
        <taxon>fabids</taxon>
        <taxon>Fabales</taxon>
        <taxon>Fabaceae</taxon>
        <taxon>Caesalpinioideae</taxon>
        <taxon>Cassia clade</taxon>
        <taxon>Senna</taxon>
    </lineage>
</organism>
<dbReference type="Proteomes" id="UP000634136">
    <property type="component" value="Unassembled WGS sequence"/>
</dbReference>
<evidence type="ECO:0000313" key="5">
    <source>
        <dbReference type="Proteomes" id="UP000634136"/>
    </source>
</evidence>